<proteinExistence type="predicted"/>
<feature type="transmembrane region" description="Helical" evidence="1">
    <location>
        <begin position="112"/>
        <end position="130"/>
    </location>
</feature>
<keyword evidence="1" id="KW-0472">Membrane</keyword>
<keyword evidence="1" id="KW-1133">Transmembrane helix</keyword>
<keyword evidence="1" id="KW-0812">Transmembrane</keyword>
<feature type="domain" description="TQO small subunit DoxD" evidence="2">
    <location>
        <begin position="24"/>
        <end position="171"/>
    </location>
</feature>
<evidence type="ECO:0000256" key="1">
    <source>
        <dbReference type="SAM" id="Phobius"/>
    </source>
</evidence>
<dbReference type="Pfam" id="PF07680">
    <property type="entry name" value="DoxA"/>
    <property type="match status" value="1"/>
</dbReference>
<evidence type="ECO:0000313" key="4">
    <source>
        <dbReference type="EMBL" id="RCN57008.1"/>
    </source>
</evidence>
<evidence type="ECO:0000313" key="5">
    <source>
        <dbReference type="Proteomes" id="UP000253250"/>
    </source>
</evidence>
<evidence type="ECO:0000259" key="2">
    <source>
        <dbReference type="Pfam" id="PF04173"/>
    </source>
</evidence>
<dbReference type="Pfam" id="PF04173">
    <property type="entry name" value="DoxD"/>
    <property type="match status" value="1"/>
</dbReference>
<protein>
    <submittedName>
        <fullName evidence="4">Quinol oxidase</fullName>
    </submittedName>
</protein>
<dbReference type="Proteomes" id="UP000253250">
    <property type="component" value="Unassembled WGS sequence"/>
</dbReference>
<feature type="transmembrane region" description="Helical" evidence="1">
    <location>
        <begin position="142"/>
        <end position="162"/>
    </location>
</feature>
<feature type="transmembrane region" description="Helical" evidence="1">
    <location>
        <begin position="194"/>
        <end position="214"/>
    </location>
</feature>
<dbReference type="InterPro" id="IPR011636">
    <property type="entry name" value="DoxA"/>
</dbReference>
<name>A0A368HF51_9GAMM</name>
<feature type="transmembrane region" description="Helical" evidence="1">
    <location>
        <begin position="85"/>
        <end position="106"/>
    </location>
</feature>
<keyword evidence="5" id="KW-1185">Reference proteome</keyword>
<dbReference type="AlphaFoldDB" id="A0A368HF51"/>
<feature type="transmembrane region" description="Helical" evidence="1">
    <location>
        <begin position="15"/>
        <end position="35"/>
    </location>
</feature>
<dbReference type="InterPro" id="IPR007301">
    <property type="entry name" value="DoxD"/>
</dbReference>
<comment type="caution">
    <text evidence="4">The sequence shown here is derived from an EMBL/GenBank/DDBJ whole genome shotgun (WGS) entry which is preliminary data.</text>
</comment>
<accession>A0A368HF51</accession>
<dbReference type="OrthoDB" id="9790967at2"/>
<gene>
    <name evidence="4" type="ORF">C4900_14900</name>
</gene>
<evidence type="ECO:0000259" key="3">
    <source>
        <dbReference type="Pfam" id="PF07680"/>
    </source>
</evidence>
<organism evidence="4 5">
    <name type="scientific">Acidiferrobacter thiooxydans</name>
    <dbReference type="NCBI Taxonomy" id="163359"/>
    <lineage>
        <taxon>Bacteria</taxon>
        <taxon>Pseudomonadati</taxon>
        <taxon>Pseudomonadota</taxon>
        <taxon>Gammaproteobacteria</taxon>
        <taxon>Acidiferrobacterales</taxon>
        <taxon>Acidiferrobacteraceae</taxon>
        <taxon>Acidiferrobacter</taxon>
    </lineage>
</organism>
<feature type="domain" description="Thiosulphate:quinone oxidoreductase small subunit DoxA" evidence="3">
    <location>
        <begin position="234"/>
        <end position="346"/>
    </location>
</feature>
<sequence length="352" mass="38085">MARHALEQTYDQPTVFRMSGAAVLAVRLVLGWIYWGGGTRRFIYAPQKLDPHAHSWMANKLQSGMPGAVLGLGHVLSAILHHPALVYDLLVLVSAVELISGLGLILGILTRASVILSLALSVSLMLVFGWQGATCIDEWTMAASTFAMGCTIFVAGSGLWSVDSWLLRRNPSLADAGWFRWLGSAPFTARETEGLGKGLAIIAALFMLVFYNYYRGSIFTKFHGGPVSPSKHHISLSHATLRKDGRVKVLAYLDGGTPAAPSHVVKVAVEGPNGVVEVWKGKALESAVKGHIKNVYRYNKFVPGLFGLKAKMGAKAWITLHPTKVVHIKAGHYTVLFENINGKTFTAKAALS</sequence>
<reference evidence="4 5" key="1">
    <citation type="submission" date="2018-02" db="EMBL/GenBank/DDBJ databases">
        <title>Insights into the biology of acidophilic members of the Acidiferrobacteraceae family derived from comparative genomic analyses.</title>
        <authorList>
            <person name="Issotta F."/>
            <person name="Thyssen C."/>
            <person name="Mena C."/>
            <person name="Moya A."/>
            <person name="Bellenberg S."/>
            <person name="Sproer C."/>
            <person name="Covarrubias P.C."/>
            <person name="Sand W."/>
            <person name="Quatrini R."/>
            <person name="Vera M."/>
        </authorList>
    </citation>
    <scope>NUCLEOTIDE SEQUENCE [LARGE SCALE GENOMIC DNA]</scope>
    <source>
        <strain evidence="5">m-1</strain>
    </source>
</reference>
<dbReference type="EMBL" id="PSYR01000002">
    <property type="protein sequence ID" value="RCN57008.1"/>
    <property type="molecule type" value="Genomic_DNA"/>
</dbReference>
<dbReference type="RefSeq" id="WP_114283372.1">
    <property type="nucleotide sequence ID" value="NZ_PSYR01000002.1"/>
</dbReference>